<dbReference type="PANTHER" id="PTHR47818:SF2">
    <property type="entry name" value="F-BOX DOMAIN-CONTAINING PROTEIN"/>
    <property type="match status" value="1"/>
</dbReference>
<dbReference type="PANTHER" id="PTHR47818">
    <property type="entry name" value="RNI-LIKE SUPERFAMILY PROTEIN"/>
    <property type="match status" value="1"/>
</dbReference>
<dbReference type="Proteomes" id="UP001374535">
    <property type="component" value="Chromosome 6"/>
</dbReference>
<evidence type="ECO:0000313" key="1">
    <source>
        <dbReference type="EMBL" id="WVZ06206.1"/>
    </source>
</evidence>
<reference evidence="1 2" key="1">
    <citation type="journal article" date="2023" name="Life. Sci Alliance">
        <title>Evolutionary insights into 3D genome organization and epigenetic landscape of Vigna mungo.</title>
        <authorList>
            <person name="Junaid A."/>
            <person name="Singh B."/>
            <person name="Bhatia S."/>
        </authorList>
    </citation>
    <scope>NUCLEOTIDE SEQUENCE [LARGE SCALE GENOMIC DNA]</scope>
    <source>
        <strain evidence="1">Urdbean</strain>
    </source>
</reference>
<proteinExistence type="predicted"/>
<dbReference type="EMBL" id="CP144695">
    <property type="protein sequence ID" value="WVZ06206.1"/>
    <property type="molecule type" value="Genomic_DNA"/>
</dbReference>
<organism evidence="1 2">
    <name type="scientific">Vigna mungo</name>
    <name type="common">Black gram</name>
    <name type="synonym">Phaseolus mungo</name>
    <dbReference type="NCBI Taxonomy" id="3915"/>
    <lineage>
        <taxon>Eukaryota</taxon>
        <taxon>Viridiplantae</taxon>
        <taxon>Streptophyta</taxon>
        <taxon>Embryophyta</taxon>
        <taxon>Tracheophyta</taxon>
        <taxon>Spermatophyta</taxon>
        <taxon>Magnoliopsida</taxon>
        <taxon>eudicotyledons</taxon>
        <taxon>Gunneridae</taxon>
        <taxon>Pentapetalae</taxon>
        <taxon>rosids</taxon>
        <taxon>fabids</taxon>
        <taxon>Fabales</taxon>
        <taxon>Fabaceae</taxon>
        <taxon>Papilionoideae</taxon>
        <taxon>50 kb inversion clade</taxon>
        <taxon>NPAAA clade</taxon>
        <taxon>indigoferoid/millettioid clade</taxon>
        <taxon>Phaseoleae</taxon>
        <taxon>Vigna</taxon>
    </lineage>
</organism>
<dbReference type="AlphaFoldDB" id="A0AAQ3NB23"/>
<keyword evidence="2" id="KW-1185">Reference proteome</keyword>
<gene>
    <name evidence="1" type="ORF">V8G54_019552</name>
</gene>
<name>A0AAQ3NB23_VIGMU</name>
<evidence type="ECO:0000313" key="2">
    <source>
        <dbReference type="Proteomes" id="UP001374535"/>
    </source>
</evidence>
<protein>
    <submittedName>
        <fullName evidence="1">Uncharacterized protein</fullName>
    </submittedName>
</protein>
<accession>A0AAQ3NB23</accession>
<sequence length="121" mass="13190">MAEEAPSLISLCMDALTQQLLRPFDDLLLPSIYHLPSHLLNTFIARLPPFALRIFQHHLPFGEDGFSRDHSTNKRKRAGFGLESEFSLGEVVSPALASARSADSANGLAANLLGNAFARVC</sequence>